<feature type="compositionally biased region" description="Polar residues" evidence="1">
    <location>
        <begin position="10"/>
        <end position="20"/>
    </location>
</feature>
<protein>
    <submittedName>
        <fullName evidence="2">Uncharacterized protein</fullName>
    </submittedName>
</protein>
<accession>A0AAD8XP66</accession>
<keyword evidence="3" id="KW-1185">Reference proteome</keyword>
<sequence>MPQEHPERGPTSTFRPTPFQQRSSANQAWAAMNGCSLERDFPIVMLRNLHDPPTTGRISCLPWSSGALSQESSHGVTTHVQLLPPESLGNMLLHVEAELRPHALVRIMTLRLHLSNSESRVGIQYHTFLAAHGLC</sequence>
<dbReference type="EMBL" id="JAHMHS010000004">
    <property type="protein sequence ID" value="KAK1730966.1"/>
    <property type="molecule type" value="Genomic_DNA"/>
</dbReference>
<dbReference type="RefSeq" id="XP_060371021.1">
    <property type="nucleotide sequence ID" value="XM_060502189.1"/>
</dbReference>
<organism evidence="2 3">
    <name type="scientific">Glomerella acutata</name>
    <name type="common">Colletotrichum acutatum</name>
    <dbReference type="NCBI Taxonomy" id="27357"/>
    <lineage>
        <taxon>Eukaryota</taxon>
        <taxon>Fungi</taxon>
        <taxon>Dikarya</taxon>
        <taxon>Ascomycota</taxon>
        <taxon>Pezizomycotina</taxon>
        <taxon>Sordariomycetes</taxon>
        <taxon>Hypocreomycetidae</taxon>
        <taxon>Glomerellales</taxon>
        <taxon>Glomerellaceae</taxon>
        <taxon>Colletotrichum</taxon>
        <taxon>Colletotrichum acutatum species complex</taxon>
    </lineage>
</organism>
<name>A0AAD8XP66_GLOAC</name>
<gene>
    <name evidence="2" type="ORF">BDZ83DRAFT_291071</name>
</gene>
<dbReference type="Proteomes" id="UP001244207">
    <property type="component" value="Unassembled WGS sequence"/>
</dbReference>
<evidence type="ECO:0000313" key="2">
    <source>
        <dbReference type="EMBL" id="KAK1730966.1"/>
    </source>
</evidence>
<evidence type="ECO:0000313" key="3">
    <source>
        <dbReference type="Proteomes" id="UP001244207"/>
    </source>
</evidence>
<dbReference type="AlphaFoldDB" id="A0AAD8XP66"/>
<feature type="region of interest" description="Disordered" evidence="1">
    <location>
        <begin position="1"/>
        <end position="20"/>
    </location>
</feature>
<reference evidence="2" key="1">
    <citation type="submission" date="2021-12" db="EMBL/GenBank/DDBJ databases">
        <title>Comparative genomics, transcriptomics and evolutionary studies reveal genomic signatures of adaptation to plant cell wall in hemibiotrophic fungi.</title>
        <authorList>
            <consortium name="DOE Joint Genome Institute"/>
            <person name="Baroncelli R."/>
            <person name="Diaz J.F."/>
            <person name="Benocci T."/>
            <person name="Peng M."/>
            <person name="Battaglia E."/>
            <person name="Haridas S."/>
            <person name="Andreopoulos W."/>
            <person name="Labutti K."/>
            <person name="Pangilinan J."/>
            <person name="Floch G.L."/>
            <person name="Makela M.R."/>
            <person name="Henrissat B."/>
            <person name="Grigoriev I.V."/>
            <person name="Crouch J.A."/>
            <person name="De Vries R.P."/>
            <person name="Sukno S.A."/>
            <person name="Thon M.R."/>
        </authorList>
    </citation>
    <scope>NUCLEOTIDE SEQUENCE</scope>
    <source>
        <strain evidence="2">CBS 112980</strain>
    </source>
</reference>
<comment type="caution">
    <text evidence="2">The sequence shown here is derived from an EMBL/GenBank/DDBJ whole genome shotgun (WGS) entry which is preliminary data.</text>
</comment>
<evidence type="ECO:0000256" key="1">
    <source>
        <dbReference type="SAM" id="MobiDB-lite"/>
    </source>
</evidence>
<proteinExistence type="predicted"/>
<dbReference type="GeneID" id="85386088"/>